<dbReference type="OrthoDB" id="6346224at2"/>
<keyword evidence="2" id="KW-1185">Reference proteome</keyword>
<reference evidence="1 2" key="1">
    <citation type="submission" date="2019-07" db="EMBL/GenBank/DDBJ databases">
        <title>The draft genome sequence of Aquimarina algiphila M91.</title>
        <authorList>
            <person name="Meng X."/>
        </authorList>
    </citation>
    <scope>NUCLEOTIDE SEQUENCE [LARGE SCALE GENOMIC DNA]</scope>
    <source>
        <strain evidence="1 2">M91</strain>
    </source>
</reference>
<sequence>MIANNIPNYSNLLKRVKGLIAYQDQLAKAKGETFNVFDILGLQTNEVRTHSAFIAELLNPAGSHMMETVFLDSFLKRLNHQANFDTKSATAIVEYYIGPINKDQTIGGRIDILLRDGTNQTISIENKIDAGDQDKQIVRYYNYKSDRNTVIYLTKFGDEPSEKSKGNLVKGKHYITISYQNDILDWLEDCQALAYDQPIVRESIKQYKILIQKITHTLNNEEDKELNALVMQHLEEASYISTKYHKVTNDLKQKFRKALLEELQSKIIDGDTDLKGFTLESKKDITQVHAAIWLEHDDSKVSKKWFGIESFSGKGNGNGVLYVGLFAGQGANLSESDKEFDRLNIYWPHHRKLSFENQTIYLSNDSILKKMIKEDLLKKMVDGCTTQIIDFIKENRRCIEA</sequence>
<evidence type="ECO:0000313" key="2">
    <source>
        <dbReference type="Proteomes" id="UP000318833"/>
    </source>
</evidence>
<name>A0A554VFF4_9FLAO</name>
<dbReference type="Pfam" id="PF14281">
    <property type="entry name" value="PDDEXK_4"/>
    <property type="match status" value="1"/>
</dbReference>
<gene>
    <name evidence="1" type="ORF">FOF46_21370</name>
</gene>
<dbReference type="Proteomes" id="UP000318833">
    <property type="component" value="Unassembled WGS sequence"/>
</dbReference>
<accession>A0A554VFF4</accession>
<protein>
    <recommendedName>
        <fullName evidence="3">PD-(D/E)XK nuclease family protein</fullName>
    </recommendedName>
</protein>
<comment type="caution">
    <text evidence="1">The sequence shown here is derived from an EMBL/GenBank/DDBJ whole genome shotgun (WGS) entry which is preliminary data.</text>
</comment>
<dbReference type="EMBL" id="VLNR01000053">
    <property type="protein sequence ID" value="TSE05871.1"/>
    <property type="molecule type" value="Genomic_DNA"/>
</dbReference>
<organism evidence="1 2">
    <name type="scientific">Aquimarina algiphila</name>
    <dbReference type="NCBI Taxonomy" id="2047982"/>
    <lineage>
        <taxon>Bacteria</taxon>
        <taxon>Pseudomonadati</taxon>
        <taxon>Bacteroidota</taxon>
        <taxon>Flavobacteriia</taxon>
        <taxon>Flavobacteriales</taxon>
        <taxon>Flavobacteriaceae</taxon>
        <taxon>Aquimarina</taxon>
    </lineage>
</organism>
<dbReference type="RefSeq" id="WP_143917851.1">
    <property type="nucleotide sequence ID" value="NZ_CANMIK010000061.1"/>
</dbReference>
<proteinExistence type="predicted"/>
<dbReference type="AlphaFoldDB" id="A0A554VFF4"/>
<evidence type="ECO:0000313" key="1">
    <source>
        <dbReference type="EMBL" id="TSE05871.1"/>
    </source>
</evidence>
<evidence type="ECO:0008006" key="3">
    <source>
        <dbReference type="Google" id="ProtNLM"/>
    </source>
</evidence>
<dbReference type="InterPro" id="IPR029470">
    <property type="entry name" value="PDDEXK_4"/>
</dbReference>